<evidence type="ECO:0000313" key="13">
    <source>
        <dbReference type="EMBL" id="TWT87194.1"/>
    </source>
</evidence>
<dbReference type="SUPFAM" id="SSF47384">
    <property type="entry name" value="Homodimeric domain of signal transducing histidine kinase"/>
    <property type="match status" value="1"/>
</dbReference>
<feature type="domain" description="Histidine kinase" evidence="9">
    <location>
        <begin position="789"/>
        <end position="1007"/>
    </location>
</feature>
<dbReference type="Gene3D" id="1.20.1290.10">
    <property type="entry name" value="AhpD-like"/>
    <property type="match status" value="1"/>
</dbReference>
<evidence type="ECO:0000259" key="10">
    <source>
        <dbReference type="PROSITE" id="PS50110"/>
    </source>
</evidence>
<dbReference type="NCBIfam" id="TIGR00229">
    <property type="entry name" value="sensory_box"/>
    <property type="match status" value="4"/>
</dbReference>
<dbReference type="CDD" id="cd00082">
    <property type="entry name" value="HisKA"/>
    <property type="match status" value="1"/>
</dbReference>
<dbReference type="SUPFAM" id="SSF69118">
    <property type="entry name" value="AhpD-like"/>
    <property type="match status" value="1"/>
</dbReference>
<dbReference type="Pfam" id="PF02518">
    <property type="entry name" value="HATPase_c"/>
    <property type="match status" value="1"/>
</dbReference>
<dbReference type="Pfam" id="PF00989">
    <property type="entry name" value="PAS"/>
    <property type="match status" value="1"/>
</dbReference>
<keyword evidence="6" id="KW-0902">Two-component regulatory system</keyword>
<organism evidence="13 14">
    <name type="scientific">Pseudobythopirellula maris</name>
    <dbReference type="NCBI Taxonomy" id="2527991"/>
    <lineage>
        <taxon>Bacteria</taxon>
        <taxon>Pseudomonadati</taxon>
        <taxon>Planctomycetota</taxon>
        <taxon>Planctomycetia</taxon>
        <taxon>Pirellulales</taxon>
        <taxon>Lacipirellulaceae</taxon>
        <taxon>Pseudobythopirellula</taxon>
    </lineage>
</organism>
<protein>
    <recommendedName>
        <fullName evidence="2">histidine kinase</fullName>
        <ecNumber evidence="2">2.7.13.3</ecNumber>
    </recommendedName>
</protein>
<dbReference type="Gene3D" id="2.10.70.100">
    <property type="match status" value="1"/>
</dbReference>
<dbReference type="SMART" id="SM00388">
    <property type="entry name" value="HisKA"/>
    <property type="match status" value="1"/>
</dbReference>
<keyword evidence="7" id="KW-0472">Membrane</keyword>
<dbReference type="SUPFAM" id="SSF52172">
    <property type="entry name" value="CheY-like"/>
    <property type="match status" value="1"/>
</dbReference>
<dbReference type="InterPro" id="IPR000014">
    <property type="entry name" value="PAS"/>
</dbReference>
<feature type="domain" description="PAC" evidence="12">
    <location>
        <begin position="460"/>
        <end position="516"/>
    </location>
</feature>
<dbReference type="GO" id="GO:0000155">
    <property type="term" value="F:phosphorelay sensor kinase activity"/>
    <property type="evidence" value="ECO:0007669"/>
    <property type="project" value="InterPro"/>
</dbReference>
<evidence type="ECO:0000256" key="2">
    <source>
        <dbReference type="ARBA" id="ARBA00012438"/>
    </source>
</evidence>
<dbReference type="SUPFAM" id="SSF55785">
    <property type="entry name" value="PYP-like sensor domain (PAS domain)"/>
    <property type="match status" value="4"/>
</dbReference>
<dbReference type="SUPFAM" id="SSF55874">
    <property type="entry name" value="ATPase domain of HSP90 chaperone/DNA topoisomerase II/histidine kinase"/>
    <property type="match status" value="1"/>
</dbReference>
<dbReference type="EC" id="2.7.13.3" evidence="2"/>
<evidence type="ECO:0000256" key="4">
    <source>
        <dbReference type="ARBA" id="ARBA00022679"/>
    </source>
</evidence>
<dbReference type="Gene3D" id="3.30.565.10">
    <property type="entry name" value="Histidine kinase-like ATPase, C-terminal domain"/>
    <property type="match status" value="1"/>
</dbReference>
<dbReference type="Pfam" id="PF00512">
    <property type="entry name" value="HisKA"/>
    <property type="match status" value="1"/>
</dbReference>
<evidence type="ECO:0000256" key="5">
    <source>
        <dbReference type="ARBA" id="ARBA00022777"/>
    </source>
</evidence>
<dbReference type="SMART" id="SM00448">
    <property type="entry name" value="REC"/>
    <property type="match status" value="1"/>
</dbReference>
<dbReference type="Proteomes" id="UP000315440">
    <property type="component" value="Unassembled WGS sequence"/>
</dbReference>
<dbReference type="PANTHER" id="PTHR43047:SF72">
    <property type="entry name" value="OSMOSENSING HISTIDINE PROTEIN KINASE SLN1"/>
    <property type="match status" value="1"/>
</dbReference>
<dbReference type="PANTHER" id="PTHR43047">
    <property type="entry name" value="TWO-COMPONENT HISTIDINE PROTEIN KINASE"/>
    <property type="match status" value="1"/>
</dbReference>
<dbReference type="InterPro" id="IPR003594">
    <property type="entry name" value="HATPase_dom"/>
</dbReference>
<keyword evidence="14" id="KW-1185">Reference proteome</keyword>
<dbReference type="CDD" id="cd00075">
    <property type="entry name" value="HATPase"/>
    <property type="match status" value="1"/>
</dbReference>
<evidence type="ECO:0000259" key="11">
    <source>
        <dbReference type="PROSITE" id="PS50112"/>
    </source>
</evidence>
<dbReference type="InterPro" id="IPR029032">
    <property type="entry name" value="AhpD-like"/>
</dbReference>
<dbReference type="InterPro" id="IPR000700">
    <property type="entry name" value="PAS-assoc_C"/>
</dbReference>
<feature type="domain" description="PAC" evidence="12">
    <location>
        <begin position="593"/>
        <end position="645"/>
    </location>
</feature>
<dbReference type="InterPro" id="IPR036890">
    <property type="entry name" value="HATPase_C_sf"/>
</dbReference>
<dbReference type="PRINTS" id="PR00344">
    <property type="entry name" value="BCTRLSENSOR"/>
</dbReference>
<dbReference type="InterPro" id="IPR005467">
    <property type="entry name" value="His_kinase_dom"/>
</dbReference>
<gene>
    <name evidence="13" type="primary">arcB_2</name>
    <name evidence="13" type="ORF">Mal64_27320</name>
</gene>
<evidence type="ECO:0000313" key="14">
    <source>
        <dbReference type="Proteomes" id="UP000315440"/>
    </source>
</evidence>
<dbReference type="InterPro" id="IPR013656">
    <property type="entry name" value="PAS_4"/>
</dbReference>
<dbReference type="InterPro" id="IPR011006">
    <property type="entry name" value="CheY-like_superfamily"/>
</dbReference>
<dbReference type="InterPro" id="IPR013767">
    <property type="entry name" value="PAS_fold"/>
</dbReference>
<evidence type="ECO:0000256" key="8">
    <source>
        <dbReference type="PROSITE-ProRule" id="PRU00169"/>
    </source>
</evidence>
<evidence type="ECO:0000256" key="3">
    <source>
        <dbReference type="ARBA" id="ARBA00022553"/>
    </source>
</evidence>
<dbReference type="FunFam" id="3.30.565.10:FF:000006">
    <property type="entry name" value="Sensor histidine kinase WalK"/>
    <property type="match status" value="1"/>
</dbReference>
<feature type="domain" description="PAC" evidence="12">
    <location>
        <begin position="719"/>
        <end position="778"/>
    </location>
</feature>
<dbReference type="CDD" id="cd17580">
    <property type="entry name" value="REC_2_DhkD-like"/>
    <property type="match status" value="1"/>
</dbReference>
<dbReference type="CDD" id="cd00130">
    <property type="entry name" value="PAS"/>
    <property type="match status" value="4"/>
</dbReference>
<evidence type="ECO:0000256" key="6">
    <source>
        <dbReference type="ARBA" id="ARBA00023012"/>
    </source>
</evidence>
<dbReference type="GO" id="GO:0009927">
    <property type="term" value="F:histidine phosphotransfer kinase activity"/>
    <property type="evidence" value="ECO:0007669"/>
    <property type="project" value="TreeGrafter"/>
</dbReference>
<dbReference type="InterPro" id="IPR036097">
    <property type="entry name" value="HisK_dim/P_sf"/>
</dbReference>
<feature type="domain" description="PAS" evidence="11">
    <location>
        <begin position="391"/>
        <end position="461"/>
    </location>
</feature>
<dbReference type="PROSITE" id="PS50112">
    <property type="entry name" value="PAS"/>
    <property type="match status" value="4"/>
</dbReference>
<name>A0A5C5ZIK7_9BACT</name>
<comment type="caution">
    <text evidence="13">The sequence shown here is derived from an EMBL/GenBank/DDBJ whole genome shotgun (WGS) entry which is preliminary data.</text>
</comment>
<dbReference type="PROSITE" id="PS50110">
    <property type="entry name" value="RESPONSE_REGULATORY"/>
    <property type="match status" value="1"/>
</dbReference>
<keyword evidence="3 8" id="KW-0597">Phosphoprotein</keyword>
<feature type="modified residue" description="4-aspartylphosphate" evidence="8">
    <location>
        <position position="1083"/>
    </location>
</feature>
<dbReference type="SMART" id="SM00091">
    <property type="entry name" value="PAS"/>
    <property type="match status" value="4"/>
</dbReference>
<dbReference type="Gene3D" id="1.10.287.130">
    <property type="match status" value="1"/>
</dbReference>
<dbReference type="SMART" id="SM00086">
    <property type="entry name" value="PAC"/>
    <property type="match status" value="3"/>
</dbReference>
<dbReference type="PROSITE" id="PS50113">
    <property type="entry name" value="PAC"/>
    <property type="match status" value="4"/>
</dbReference>
<proteinExistence type="predicted"/>
<dbReference type="GO" id="GO:0005886">
    <property type="term" value="C:plasma membrane"/>
    <property type="evidence" value="ECO:0007669"/>
    <property type="project" value="TreeGrafter"/>
</dbReference>
<dbReference type="Pfam" id="PF08447">
    <property type="entry name" value="PAS_3"/>
    <property type="match status" value="1"/>
</dbReference>
<evidence type="ECO:0000256" key="1">
    <source>
        <dbReference type="ARBA" id="ARBA00000085"/>
    </source>
</evidence>
<feature type="domain" description="PAS" evidence="11">
    <location>
        <begin position="653"/>
        <end position="724"/>
    </location>
</feature>
<evidence type="ECO:0000256" key="7">
    <source>
        <dbReference type="ARBA" id="ARBA00023136"/>
    </source>
</evidence>
<dbReference type="Gene3D" id="3.40.50.2300">
    <property type="match status" value="1"/>
</dbReference>
<accession>A0A5C5ZIK7</accession>
<dbReference type="InterPro" id="IPR035965">
    <property type="entry name" value="PAS-like_dom_sf"/>
</dbReference>
<dbReference type="SMART" id="SM00387">
    <property type="entry name" value="HATPase_c"/>
    <property type="match status" value="1"/>
</dbReference>
<dbReference type="Pfam" id="PF00072">
    <property type="entry name" value="Response_reg"/>
    <property type="match status" value="1"/>
</dbReference>
<dbReference type="Gene3D" id="3.30.450.20">
    <property type="entry name" value="PAS domain"/>
    <property type="match status" value="4"/>
</dbReference>
<evidence type="ECO:0000259" key="12">
    <source>
        <dbReference type="PROSITE" id="PS50113"/>
    </source>
</evidence>
<comment type="catalytic activity">
    <reaction evidence="1">
        <text>ATP + protein L-histidine = ADP + protein N-phospho-L-histidine.</text>
        <dbReference type="EC" id="2.7.13.3"/>
    </reaction>
</comment>
<dbReference type="InterPro" id="IPR003661">
    <property type="entry name" value="HisK_dim/P_dom"/>
</dbReference>
<dbReference type="Pfam" id="PF08448">
    <property type="entry name" value="PAS_4"/>
    <property type="match status" value="2"/>
</dbReference>
<feature type="domain" description="PAS" evidence="11">
    <location>
        <begin position="261"/>
        <end position="334"/>
    </location>
</feature>
<dbReference type="InterPro" id="IPR001610">
    <property type="entry name" value="PAC"/>
</dbReference>
<dbReference type="InterPro" id="IPR013655">
    <property type="entry name" value="PAS_fold_3"/>
</dbReference>
<dbReference type="AlphaFoldDB" id="A0A5C5ZIK7"/>
<dbReference type="FunFam" id="3.30.450.20:FF:000099">
    <property type="entry name" value="Sensory box sensor histidine kinase"/>
    <property type="match status" value="1"/>
</dbReference>
<dbReference type="InterPro" id="IPR001789">
    <property type="entry name" value="Sig_transdc_resp-reg_receiver"/>
</dbReference>
<feature type="domain" description="PAS" evidence="11">
    <location>
        <begin position="517"/>
        <end position="590"/>
    </location>
</feature>
<sequence length="1156" mass="129110">MAETGARVWTNTKMSDESRRVPDYESEVHQEIADRFGLLPNFFRLGPEAPEVAKSFWEFAKFGYLDSPLPAMFKERLFVYLSRFCDVRYCLARHFGFLVGLGRPSGDDASAPDSLDQALSLIDTPHPSGDDLAPSLEVLRARTEPFAFDSELSEEQEAAVFACAAHVFLQTDQAAESLEALRHACDGRAFQHLLVFLTFVRTAHYWTQIHPELEVEEDVTHLLDGHEALSRCVRGAQPSDAGKRASVVQRELDRLGEERERSELLRVTLASIGDAVITTDSRGRITFINSVGEKATGWSADEAVGQPIERVFAIFDEESGEEVVSPVRRALRHGATAGLKSRTRLITRDGKRLPIEDSASPIRVGGQVVGAVLIFRDVRERREQQKSLERQELQFRTLANSIAHLAWMAKPDGYVFWYNQPWYEYTGATPEEMEGWGWRSVHDPATLPTVLERWSRSLESGEEFEMVYPLRGADGVLRPFLTRVHPVLDPEGTVVQWFGTNTDISEMSRVEGELQEARSRLESILSAGEVGTWEFDVLQDVMRADRNLAAMFGVPEEQAQGAPLEIYLRAIHDDDRERVQSTIRQALDEGDTYEAEYRLRGDGSEPRWVVARGRVERDASGRAIRLPGVVVDITEQKQGEETVARLAAESERQRRLYETVLSNTEDFNYTFDLEGRFTFLNEALLDLLQKTPDEAVGKNFYGLNYPPDLAKHLQRQIKQCIEERVTIRDETTFVSHLGARQYEYIFVPVFGENGAVEAVAGSTRDITDRKRTEEALRQSDRHKDEFLATLAHELRNPLSPIASAVKLMHDSADDAAEVRQLSQIADRQLKQLVRLVDDLLDVSRISRGKVQLQRTLCGLDEIVRQAVESVSDKVRAAEHRLKVDIPAEPLYVHGDHARLTQVVTNVLNNAVKYTPDGGDISLTLTSVGDSARIEIKDSGVGIPAESLSKVFELFTQLEIERLSGGSGLGIGLALVKEFVDLHGGVIEIESAGHLQGCRVVIHLPTTAPPQADDIDDEGEPVAPSDRAAPTRPLRVLVVDDLRAIAYTLSRLMENMGHETLTADCGENALRVIGDFRPDVVVSDVSMPGMSGYELATEIRRRYSDTIGLVALTGYGMQADRDKALASGFDHHMVKPPDPDQLEAYLQTVEGRVRQDA</sequence>
<dbReference type="GO" id="GO:0006355">
    <property type="term" value="P:regulation of DNA-templated transcription"/>
    <property type="evidence" value="ECO:0007669"/>
    <property type="project" value="InterPro"/>
</dbReference>
<keyword evidence="4 13" id="KW-0808">Transferase</keyword>
<dbReference type="EMBL" id="SJPQ01000003">
    <property type="protein sequence ID" value="TWT87194.1"/>
    <property type="molecule type" value="Genomic_DNA"/>
</dbReference>
<dbReference type="InterPro" id="IPR004358">
    <property type="entry name" value="Sig_transdc_His_kin-like_C"/>
</dbReference>
<dbReference type="PROSITE" id="PS50109">
    <property type="entry name" value="HIS_KIN"/>
    <property type="match status" value="1"/>
</dbReference>
<evidence type="ECO:0000259" key="9">
    <source>
        <dbReference type="PROSITE" id="PS50109"/>
    </source>
</evidence>
<keyword evidence="5" id="KW-0418">Kinase</keyword>
<reference evidence="13 14" key="1">
    <citation type="submission" date="2019-02" db="EMBL/GenBank/DDBJ databases">
        <title>Deep-cultivation of Planctomycetes and their phenomic and genomic characterization uncovers novel biology.</title>
        <authorList>
            <person name="Wiegand S."/>
            <person name="Jogler M."/>
            <person name="Boedeker C."/>
            <person name="Pinto D."/>
            <person name="Vollmers J."/>
            <person name="Rivas-Marin E."/>
            <person name="Kohn T."/>
            <person name="Peeters S.H."/>
            <person name="Heuer A."/>
            <person name="Rast P."/>
            <person name="Oberbeckmann S."/>
            <person name="Bunk B."/>
            <person name="Jeske O."/>
            <person name="Meyerdierks A."/>
            <person name="Storesund J.E."/>
            <person name="Kallscheuer N."/>
            <person name="Luecker S."/>
            <person name="Lage O.M."/>
            <person name="Pohl T."/>
            <person name="Merkel B.J."/>
            <person name="Hornburger P."/>
            <person name="Mueller R.-W."/>
            <person name="Bruemmer F."/>
            <person name="Labrenz M."/>
            <person name="Spormann A.M."/>
            <person name="Op Den Camp H."/>
            <person name="Overmann J."/>
            <person name="Amann R."/>
            <person name="Jetten M.S.M."/>
            <person name="Mascher T."/>
            <person name="Medema M.H."/>
            <person name="Devos D.P."/>
            <person name="Kaster A.-K."/>
            <person name="Ovreas L."/>
            <person name="Rohde M."/>
            <person name="Galperin M.Y."/>
            <person name="Jogler C."/>
        </authorList>
    </citation>
    <scope>NUCLEOTIDE SEQUENCE [LARGE SCALE GENOMIC DNA]</scope>
    <source>
        <strain evidence="13 14">Mal64</strain>
    </source>
</reference>
<dbReference type="FunFam" id="1.10.287.130:FF:000001">
    <property type="entry name" value="Two-component sensor histidine kinase"/>
    <property type="match status" value="1"/>
</dbReference>
<feature type="domain" description="PAC" evidence="12">
    <location>
        <begin position="339"/>
        <end position="390"/>
    </location>
</feature>
<feature type="domain" description="Response regulatory" evidence="10">
    <location>
        <begin position="1034"/>
        <end position="1149"/>
    </location>
</feature>